<dbReference type="Pfam" id="PF01522">
    <property type="entry name" value="Polysacc_deac_1"/>
    <property type="match status" value="1"/>
</dbReference>
<name>A0A1M5HQL1_9BRAD</name>
<dbReference type="CDD" id="cd10979">
    <property type="entry name" value="CE4_PuuE_like"/>
    <property type="match status" value="1"/>
</dbReference>
<organism evidence="6 7">
    <name type="scientific">Bradyrhizobium erythrophlei</name>
    <dbReference type="NCBI Taxonomy" id="1437360"/>
    <lineage>
        <taxon>Bacteria</taxon>
        <taxon>Pseudomonadati</taxon>
        <taxon>Pseudomonadota</taxon>
        <taxon>Alphaproteobacteria</taxon>
        <taxon>Hyphomicrobiales</taxon>
        <taxon>Nitrobacteraceae</taxon>
        <taxon>Bradyrhizobium</taxon>
    </lineage>
</organism>
<proteinExistence type="inferred from homology"/>
<comment type="function">
    <text evidence="1">Is involved in generating a small heat-stable compound (Nod), an acylated oligomer of N-acetylglucosamine, that stimulates mitosis in various plant protoplasts.</text>
</comment>
<dbReference type="Gene3D" id="3.20.20.370">
    <property type="entry name" value="Glycoside hydrolase/deacetylase"/>
    <property type="match status" value="1"/>
</dbReference>
<sequence>MTDPMIPRDRCDYSAIVDRPALKLPGGARIVIWTIVNLEVWDIGKPMARQVLPAPTGISLLPDVPNWSWHEYGMRVGVWRFFDLYKKLGIAPTLSINARVCEDYPRVAQQAKDANWEFMGHAYEQGPIHKEPDQKAMIDRSMGVIEKFTGKRPVGWLGPGLTQTLETPEYLAGAGVKYIGDWVYDDEPTVIRTAKGPLVTLPYTAELNDIPMMMVQHHESDHMLKRAIDSFDRLYEESRDRPKILSLAIHPYISGQPFRIKYLEAIYDYVNKFEGVVHWNGEQILDWYNGQTAVQPGSKA</sequence>
<evidence type="ECO:0000256" key="3">
    <source>
        <dbReference type="ARBA" id="ARBA00020071"/>
    </source>
</evidence>
<evidence type="ECO:0000256" key="4">
    <source>
        <dbReference type="ARBA" id="ARBA00032976"/>
    </source>
</evidence>
<dbReference type="PANTHER" id="PTHR43123:SF4">
    <property type="entry name" value="POLYSACCHARIDE DEACETYLASE"/>
    <property type="match status" value="1"/>
</dbReference>
<dbReference type="PANTHER" id="PTHR43123">
    <property type="entry name" value="POLYSACCHARIDE DEACETYLASE-RELATED"/>
    <property type="match status" value="1"/>
</dbReference>
<reference evidence="6 7" key="1">
    <citation type="submission" date="2016-11" db="EMBL/GenBank/DDBJ databases">
        <authorList>
            <person name="Jaros S."/>
            <person name="Januszkiewicz K."/>
            <person name="Wedrychowicz H."/>
        </authorList>
    </citation>
    <scope>NUCLEOTIDE SEQUENCE [LARGE SCALE GENOMIC DNA]</scope>
    <source>
        <strain evidence="6 7">GAS138</strain>
    </source>
</reference>
<feature type="domain" description="NodB homology" evidence="5">
    <location>
        <begin position="75"/>
        <end position="178"/>
    </location>
</feature>
<evidence type="ECO:0000256" key="1">
    <source>
        <dbReference type="ARBA" id="ARBA00003236"/>
    </source>
</evidence>
<accession>A0A1M5HQL1</accession>
<evidence type="ECO:0000259" key="5">
    <source>
        <dbReference type="Pfam" id="PF01522"/>
    </source>
</evidence>
<evidence type="ECO:0000313" key="6">
    <source>
        <dbReference type="EMBL" id="SHG18233.1"/>
    </source>
</evidence>
<evidence type="ECO:0000313" key="7">
    <source>
        <dbReference type="Proteomes" id="UP000189796"/>
    </source>
</evidence>
<gene>
    <name evidence="6" type="ORF">SAMN05443248_0590</name>
</gene>
<dbReference type="Proteomes" id="UP000189796">
    <property type="component" value="Chromosome I"/>
</dbReference>
<protein>
    <recommendedName>
        <fullName evidence="3">Chitooligosaccharide deacetylase</fullName>
    </recommendedName>
    <alternativeName>
        <fullName evidence="4">Nodulation protein B</fullName>
    </alternativeName>
</protein>
<evidence type="ECO:0000256" key="2">
    <source>
        <dbReference type="ARBA" id="ARBA00010973"/>
    </source>
</evidence>
<dbReference type="EMBL" id="LT670817">
    <property type="protein sequence ID" value="SHG18233.1"/>
    <property type="molecule type" value="Genomic_DNA"/>
</dbReference>
<dbReference type="GO" id="GO:0016810">
    <property type="term" value="F:hydrolase activity, acting on carbon-nitrogen (but not peptide) bonds"/>
    <property type="evidence" value="ECO:0007669"/>
    <property type="project" value="InterPro"/>
</dbReference>
<dbReference type="InterPro" id="IPR011330">
    <property type="entry name" value="Glyco_hydro/deAcase_b/a-brl"/>
</dbReference>
<dbReference type="AlphaFoldDB" id="A0A1M5HQL1"/>
<comment type="similarity">
    <text evidence="2">Belongs to the polysaccharide deacetylase family.</text>
</comment>
<dbReference type="GO" id="GO:0005975">
    <property type="term" value="P:carbohydrate metabolic process"/>
    <property type="evidence" value="ECO:0007669"/>
    <property type="project" value="InterPro"/>
</dbReference>
<dbReference type="RefSeq" id="WP_245332479.1">
    <property type="nucleotide sequence ID" value="NZ_LT670817.1"/>
</dbReference>
<dbReference type="InterPro" id="IPR002509">
    <property type="entry name" value="NODB_dom"/>
</dbReference>
<dbReference type="SUPFAM" id="SSF88713">
    <property type="entry name" value="Glycoside hydrolase/deacetylase"/>
    <property type="match status" value="1"/>
</dbReference>